<dbReference type="InterPro" id="IPR039424">
    <property type="entry name" value="SBP_5"/>
</dbReference>
<dbReference type="FunFam" id="3.10.105.10:FF:000001">
    <property type="entry name" value="Oligopeptide ABC transporter, oligopeptide-binding protein"/>
    <property type="match status" value="1"/>
</dbReference>
<dbReference type="GO" id="GO:1904680">
    <property type="term" value="F:peptide transmembrane transporter activity"/>
    <property type="evidence" value="ECO:0007669"/>
    <property type="project" value="TreeGrafter"/>
</dbReference>
<comment type="similarity">
    <text evidence="2">Belongs to the bacterial solute-binding protein 5 family.</text>
</comment>
<dbReference type="CDD" id="cd08504">
    <property type="entry name" value="PBP2_OppA"/>
    <property type="match status" value="1"/>
</dbReference>
<evidence type="ECO:0000256" key="3">
    <source>
        <dbReference type="ARBA" id="ARBA00022448"/>
    </source>
</evidence>
<dbReference type="GO" id="GO:0015833">
    <property type="term" value="P:peptide transport"/>
    <property type="evidence" value="ECO:0007669"/>
    <property type="project" value="TreeGrafter"/>
</dbReference>
<keyword evidence="4" id="KW-0732">Signal</keyword>
<dbReference type="GO" id="GO:0043190">
    <property type="term" value="C:ATP-binding cassette (ABC) transporter complex"/>
    <property type="evidence" value="ECO:0007669"/>
    <property type="project" value="InterPro"/>
</dbReference>
<dbReference type="Proteomes" id="UP000046155">
    <property type="component" value="Unassembled WGS sequence"/>
</dbReference>
<organism evidence="6 7">
    <name type="scientific">Syntrophaceticus schinkii</name>
    <dbReference type="NCBI Taxonomy" id="499207"/>
    <lineage>
        <taxon>Bacteria</taxon>
        <taxon>Bacillati</taxon>
        <taxon>Bacillota</taxon>
        <taxon>Clostridia</taxon>
        <taxon>Thermoanaerobacterales</taxon>
        <taxon>Thermoanaerobacterales Family III. Incertae Sedis</taxon>
        <taxon>Syntrophaceticus</taxon>
    </lineage>
</organism>
<dbReference type="EMBL" id="CDRZ01000251">
    <property type="protein sequence ID" value="CEO89614.1"/>
    <property type="molecule type" value="Genomic_DNA"/>
</dbReference>
<sequence>MLALTFVFSCVLAGCGGDNTADKKAEKVITYNLGASPETMDPAMSTGLSEATIQNAMFEGLYRYDADKELQPAIAEKVDISEDGLNYVFTIKKDVKWSNGDPLTAHDFEYSWKRLLDKKTGAEYAYQAFYIKNGEEFNAGKVSADEVRVKATDDYTLEVELVAPTPYFLDLTAFANLFPLHKESVEADANWAAKPDTCIGNGPYKMTAFQAQEKVEFVKNENYWDAKNVKLDKLIMTFVEDENTELSMYESNQIDIAESVPVKDTKKLLSEGKAVSFPEPGCYYYIFNCKKKPFDDARVRKAFTYAIDRQAIIDNITQAGQKPALAYTPFGFPNVTVDKDFRSVGGDYFKDNDVEKAKQLLADAGYPDGKGLPEIEIYYNTMEAHQKIAEAIGQMWKDNLGANVKLRNAEWGVYLNDRDHGNFQVARAGWAADYNDAMTYMDMHLTDGGNNDSFWGNAEYDKLINEAKASNDENLRIENMHKAEKILMDEMPVAPIYFYVNVNMYKPWVKGVYTPPFGSYQEFKWADVDLSQKK</sequence>
<comment type="subcellular location">
    <subcellularLocation>
        <location evidence="1">Cell envelope</location>
    </subcellularLocation>
</comment>
<evidence type="ECO:0000256" key="4">
    <source>
        <dbReference type="ARBA" id="ARBA00022729"/>
    </source>
</evidence>
<dbReference type="SUPFAM" id="SSF53850">
    <property type="entry name" value="Periplasmic binding protein-like II"/>
    <property type="match status" value="1"/>
</dbReference>
<feature type="domain" description="Solute-binding protein family 5" evidence="5">
    <location>
        <begin position="69"/>
        <end position="451"/>
    </location>
</feature>
<dbReference type="InterPro" id="IPR000914">
    <property type="entry name" value="SBP_5_dom"/>
</dbReference>
<dbReference type="PANTHER" id="PTHR30290:SF79">
    <property type="entry name" value="DIPEPTIDE-BINDING PROTEIN DPPE"/>
    <property type="match status" value="1"/>
</dbReference>
<dbReference type="GO" id="GO:0030288">
    <property type="term" value="C:outer membrane-bounded periplasmic space"/>
    <property type="evidence" value="ECO:0007669"/>
    <property type="project" value="UniProtKB-ARBA"/>
</dbReference>
<evidence type="ECO:0000256" key="1">
    <source>
        <dbReference type="ARBA" id="ARBA00004196"/>
    </source>
</evidence>
<reference evidence="7" key="1">
    <citation type="submission" date="2015-01" db="EMBL/GenBank/DDBJ databases">
        <authorList>
            <person name="Manzoor Shahid"/>
            <person name="Zubair Saima"/>
        </authorList>
    </citation>
    <scope>NUCLEOTIDE SEQUENCE [LARGE SCALE GENOMIC DNA]</scope>
    <source>
        <strain evidence="7">Sp3</strain>
    </source>
</reference>
<dbReference type="Gene3D" id="3.10.105.10">
    <property type="entry name" value="Dipeptide-binding Protein, Domain 3"/>
    <property type="match status" value="1"/>
</dbReference>
<evidence type="ECO:0000259" key="5">
    <source>
        <dbReference type="Pfam" id="PF00496"/>
    </source>
</evidence>
<evidence type="ECO:0000256" key="2">
    <source>
        <dbReference type="ARBA" id="ARBA00005695"/>
    </source>
</evidence>
<evidence type="ECO:0000313" key="7">
    <source>
        <dbReference type="Proteomes" id="UP000046155"/>
    </source>
</evidence>
<dbReference type="Pfam" id="PF00496">
    <property type="entry name" value="SBP_bac_5"/>
    <property type="match status" value="1"/>
</dbReference>
<protein>
    <submittedName>
        <fullName evidence="6">Oligopeptide-binding protein OppA</fullName>
    </submittedName>
</protein>
<dbReference type="AlphaFoldDB" id="A0A0B7MG70"/>
<proteinExistence type="inferred from homology"/>
<dbReference type="Gene3D" id="3.40.190.10">
    <property type="entry name" value="Periplasmic binding protein-like II"/>
    <property type="match status" value="1"/>
</dbReference>
<dbReference type="PIRSF" id="PIRSF002741">
    <property type="entry name" value="MppA"/>
    <property type="match status" value="1"/>
</dbReference>
<evidence type="ECO:0000313" key="6">
    <source>
        <dbReference type="EMBL" id="CEO89614.1"/>
    </source>
</evidence>
<keyword evidence="7" id="KW-1185">Reference proteome</keyword>
<name>A0A0B7MG70_9FIRM</name>
<dbReference type="Gene3D" id="3.90.76.10">
    <property type="entry name" value="Dipeptide-binding Protein, Domain 1"/>
    <property type="match status" value="1"/>
</dbReference>
<keyword evidence="3" id="KW-0813">Transport</keyword>
<dbReference type="PANTHER" id="PTHR30290">
    <property type="entry name" value="PERIPLASMIC BINDING COMPONENT OF ABC TRANSPORTER"/>
    <property type="match status" value="1"/>
</dbReference>
<dbReference type="RefSeq" id="WP_198142410.1">
    <property type="nucleotide sequence ID" value="NZ_CDRZ01000251.1"/>
</dbReference>
<gene>
    <name evidence="6" type="primary">oppA</name>
    <name evidence="6" type="ORF">SSCH_530002</name>
</gene>
<dbReference type="FunFam" id="3.90.76.10:FF:000001">
    <property type="entry name" value="Oligopeptide ABC transporter substrate-binding protein"/>
    <property type="match status" value="1"/>
</dbReference>
<accession>A0A0B7MG70</accession>
<dbReference type="InterPro" id="IPR030678">
    <property type="entry name" value="Peptide/Ni-bd"/>
</dbReference>